<keyword evidence="3" id="KW-1185">Reference proteome</keyword>
<dbReference type="InterPro" id="IPR004045">
    <property type="entry name" value="Glutathione_S-Trfase_N"/>
</dbReference>
<keyword evidence="2" id="KW-0808">Transferase</keyword>
<feature type="domain" description="GST N-terminal" evidence="1">
    <location>
        <begin position="7"/>
        <end position="77"/>
    </location>
</feature>
<dbReference type="Proteomes" id="UP000241771">
    <property type="component" value="Unassembled WGS sequence"/>
</dbReference>
<evidence type="ECO:0000313" key="2">
    <source>
        <dbReference type="EMBL" id="PSW14733.1"/>
    </source>
</evidence>
<comment type="caution">
    <text evidence="2">The sequence shown here is derived from an EMBL/GenBank/DDBJ whole genome shotgun (WGS) entry which is preliminary data.</text>
</comment>
<dbReference type="InterPro" id="IPR036282">
    <property type="entry name" value="Glutathione-S-Trfase_C_sf"/>
</dbReference>
<evidence type="ECO:0000313" key="3">
    <source>
        <dbReference type="Proteomes" id="UP000241771"/>
    </source>
</evidence>
<dbReference type="InterPro" id="IPR036249">
    <property type="entry name" value="Thioredoxin-like_sf"/>
</dbReference>
<proteinExistence type="predicted"/>
<organism evidence="2 3">
    <name type="scientific">Photobacterium sanctipauli</name>
    <dbReference type="NCBI Taxonomy" id="1342794"/>
    <lineage>
        <taxon>Bacteria</taxon>
        <taxon>Pseudomonadati</taxon>
        <taxon>Pseudomonadota</taxon>
        <taxon>Gammaproteobacteria</taxon>
        <taxon>Vibrionales</taxon>
        <taxon>Vibrionaceae</taxon>
        <taxon>Photobacterium</taxon>
    </lineage>
</organism>
<reference evidence="2 3" key="1">
    <citation type="submission" date="2018-01" db="EMBL/GenBank/DDBJ databases">
        <title>Whole genome sequencing of Histamine producing bacteria.</title>
        <authorList>
            <person name="Butler K."/>
        </authorList>
    </citation>
    <scope>NUCLEOTIDE SEQUENCE [LARGE SCALE GENOMIC DNA]</scope>
    <source>
        <strain evidence="2 3">DSM 100436</strain>
    </source>
</reference>
<accession>A0A2T3NIF4</accession>
<sequence length="216" mass="25582">MDSLPILYSLQRCPYAMRARLGLICAQQSTRLREVSLKRVPDEMRVISSSPTVPLMVLPSGEIINESLDIMLWALQHNDPHHLLDESSKHVTQLELVHRHDAKFIPFLERYKQATRRKDFSKYYFRDECEKFLVEIEQVLSGQTCIVKDKPCLIDYALLPFIRQFSRVERQWFLSSPYQQTHHWINRLVQTPIYAKAMTPFPEWQNTREDQILSHV</sequence>
<dbReference type="Gene3D" id="1.20.1050.10">
    <property type="match status" value="1"/>
</dbReference>
<dbReference type="RefSeq" id="WP_036825185.1">
    <property type="nucleotide sequence ID" value="NZ_JGVO01000615.1"/>
</dbReference>
<dbReference type="GO" id="GO:0016740">
    <property type="term" value="F:transferase activity"/>
    <property type="evidence" value="ECO:0007669"/>
    <property type="project" value="UniProtKB-KW"/>
</dbReference>
<dbReference type="InterPro" id="IPR050983">
    <property type="entry name" value="GST_Omega/HSP26"/>
</dbReference>
<dbReference type="PANTHER" id="PTHR43968">
    <property type="match status" value="1"/>
</dbReference>
<dbReference type="AlphaFoldDB" id="A0A2T3NIF4"/>
<dbReference type="PANTHER" id="PTHR43968:SF6">
    <property type="entry name" value="GLUTATHIONE S-TRANSFERASE OMEGA"/>
    <property type="match status" value="1"/>
</dbReference>
<dbReference type="GO" id="GO:0005737">
    <property type="term" value="C:cytoplasm"/>
    <property type="evidence" value="ECO:0007669"/>
    <property type="project" value="TreeGrafter"/>
</dbReference>
<dbReference type="OrthoDB" id="9813092at2"/>
<protein>
    <submittedName>
        <fullName evidence="2">Glutathione S-transferase</fullName>
    </submittedName>
</protein>
<dbReference type="Pfam" id="PF13417">
    <property type="entry name" value="GST_N_3"/>
    <property type="match status" value="1"/>
</dbReference>
<dbReference type="SUPFAM" id="SSF47616">
    <property type="entry name" value="GST C-terminal domain-like"/>
    <property type="match status" value="1"/>
</dbReference>
<dbReference type="SUPFAM" id="SSF52833">
    <property type="entry name" value="Thioredoxin-like"/>
    <property type="match status" value="1"/>
</dbReference>
<dbReference type="Gene3D" id="3.40.30.10">
    <property type="entry name" value="Glutaredoxin"/>
    <property type="match status" value="1"/>
</dbReference>
<name>A0A2T3NIF4_9GAMM</name>
<gene>
    <name evidence="2" type="ORF">C9I98_21345</name>
</gene>
<evidence type="ECO:0000259" key="1">
    <source>
        <dbReference type="Pfam" id="PF13417"/>
    </source>
</evidence>
<dbReference type="EMBL" id="PYMA01000018">
    <property type="protein sequence ID" value="PSW14733.1"/>
    <property type="molecule type" value="Genomic_DNA"/>
</dbReference>